<keyword evidence="1" id="KW-0732">Signal</keyword>
<protein>
    <submittedName>
        <fullName evidence="2">Uncharacterized protein</fullName>
    </submittedName>
</protein>
<organism evidence="2 3">
    <name type="scientific">Fonsecaea multimorphosa CBS 102226</name>
    <dbReference type="NCBI Taxonomy" id="1442371"/>
    <lineage>
        <taxon>Eukaryota</taxon>
        <taxon>Fungi</taxon>
        <taxon>Dikarya</taxon>
        <taxon>Ascomycota</taxon>
        <taxon>Pezizomycotina</taxon>
        <taxon>Eurotiomycetes</taxon>
        <taxon>Chaetothyriomycetidae</taxon>
        <taxon>Chaetothyriales</taxon>
        <taxon>Herpotrichiellaceae</taxon>
        <taxon>Fonsecaea</taxon>
    </lineage>
</organism>
<evidence type="ECO:0000313" key="2">
    <source>
        <dbReference type="EMBL" id="KIY02557.1"/>
    </source>
</evidence>
<dbReference type="PROSITE" id="PS51257">
    <property type="entry name" value="PROKAR_LIPOPROTEIN"/>
    <property type="match status" value="1"/>
</dbReference>
<reference evidence="2 3" key="1">
    <citation type="submission" date="2015-01" db="EMBL/GenBank/DDBJ databases">
        <title>The Genome Sequence of Fonsecaea multimorphosa CBS 102226.</title>
        <authorList>
            <consortium name="The Broad Institute Genomics Platform"/>
            <person name="Cuomo C."/>
            <person name="de Hoog S."/>
            <person name="Gorbushina A."/>
            <person name="Stielow B."/>
            <person name="Teixiera M."/>
            <person name="Abouelleil A."/>
            <person name="Chapman S.B."/>
            <person name="Priest M."/>
            <person name="Young S.K."/>
            <person name="Wortman J."/>
            <person name="Nusbaum C."/>
            <person name="Birren B."/>
        </authorList>
    </citation>
    <scope>NUCLEOTIDE SEQUENCE [LARGE SCALE GENOMIC DNA]</scope>
    <source>
        <strain evidence="2 3">CBS 102226</strain>
    </source>
</reference>
<dbReference type="OrthoDB" id="10400002at2759"/>
<dbReference type="RefSeq" id="XP_016636679.1">
    <property type="nucleotide sequence ID" value="XM_016771540.1"/>
</dbReference>
<name>A0A0D2IZP8_9EURO</name>
<feature type="signal peptide" evidence="1">
    <location>
        <begin position="1"/>
        <end position="18"/>
    </location>
</feature>
<dbReference type="VEuPathDB" id="FungiDB:Z520_01022"/>
<dbReference type="AlphaFoldDB" id="A0A0D2IZP8"/>
<evidence type="ECO:0000256" key="1">
    <source>
        <dbReference type="SAM" id="SignalP"/>
    </source>
</evidence>
<dbReference type="GeneID" id="27706768"/>
<gene>
    <name evidence="2" type="ORF">Z520_01022</name>
</gene>
<dbReference type="EMBL" id="KN848063">
    <property type="protein sequence ID" value="KIY02557.1"/>
    <property type="molecule type" value="Genomic_DNA"/>
</dbReference>
<dbReference type="Proteomes" id="UP000053411">
    <property type="component" value="Unassembled WGS sequence"/>
</dbReference>
<feature type="chain" id="PRO_5002244572" evidence="1">
    <location>
        <begin position="19"/>
        <end position="78"/>
    </location>
</feature>
<proteinExistence type="predicted"/>
<accession>A0A0D2IZP8</accession>
<keyword evidence="3" id="KW-1185">Reference proteome</keyword>
<sequence length="78" mass="8014">MKFTSIFTFLGLVMMVVAGGGGGGGGGGSCSNPCEPGCSGCTGPSCCQKMARLMARDWSFNSFTPRGIAELFDFAEES</sequence>
<evidence type="ECO:0000313" key="3">
    <source>
        <dbReference type="Proteomes" id="UP000053411"/>
    </source>
</evidence>